<accession>A0A5B8U4Y3</accession>
<dbReference type="EMBL" id="CP042430">
    <property type="protein sequence ID" value="QEC48189.1"/>
    <property type="molecule type" value="Genomic_DNA"/>
</dbReference>
<reference evidence="1 2" key="1">
    <citation type="journal article" date="2018" name="J. Microbiol.">
        <title>Baekduia soli gen. nov., sp. nov., a novel bacterium isolated from the soil of Baekdu Mountain and proposal of a novel family name, Baekduiaceae fam. nov.</title>
        <authorList>
            <person name="An D.S."/>
            <person name="Siddiqi M.Z."/>
            <person name="Kim K.H."/>
            <person name="Yu H.S."/>
            <person name="Im W.T."/>
        </authorList>
    </citation>
    <scope>NUCLEOTIDE SEQUENCE [LARGE SCALE GENOMIC DNA]</scope>
    <source>
        <strain evidence="1 2">BR7-21</strain>
    </source>
</reference>
<evidence type="ECO:0000313" key="2">
    <source>
        <dbReference type="Proteomes" id="UP000321805"/>
    </source>
</evidence>
<sequence>MPQSAEYDPQDLTVRVDRALDEAAVLAEGPPRPERPDVDVAARRARLAFGSLRRATRSRPGSPAGSRRDY</sequence>
<name>A0A5B8U4Y3_9ACTN</name>
<proteinExistence type="predicted"/>
<protein>
    <submittedName>
        <fullName evidence="1">Uncharacterized protein</fullName>
    </submittedName>
</protein>
<keyword evidence="2" id="KW-1185">Reference proteome</keyword>
<dbReference type="RefSeq" id="WP_146919452.1">
    <property type="nucleotide sequence ID" value="NZ_CP042430.1"/>
</dbReference>
<dbReference type="KEGG" id="bsol:FSW04_11840"/>
<dbReference type="AlphaFoldDB" id="A0A5B8U4Y3"/>
<dbReference type="Proteomes" id="UP000321805">
    <property type="component" value="Chromosome"/>
</dbReference>
<gene>
    <name evidence="1" type="ORF">FSW04_11840</name>
</gene>
<organism evidence="1 2">
    <name type="scientific">Baekduia soli</name>
    <dbReference type="NCBI Taxonomy" id="496014"/>
    <lineage>
        <taxon>Bacteria</taxon>
        <taxon>Bacillati</taxon>
        <taxon>Actinomycetota</taxon>
        <taxon>Thermoleophilia</taxon>
        <taxon>Solirubrobacterales</taxon>
        <taxon>Baekduiaceae</taxon>
        <taxon>Baekduia</taxon>
    </lineage>
</organism>
<evidence type="ECO:0000313" key="1">
    <source>
        <dbReference type="EMBL" id="QEC48189.1"/>
    </source>
</evidence>